<feature type="transmembrane region" description="Helical" evidence="11">
    <location>
        <begin position="957"/>
        <end position="985"/>
    </location>
</feature>
<dbReference type="FunFam" id="1.20.1530.20:FF:000003">
    <property type="entry name" value="Cation/H(+) antiporter 15"/>
    <property type="match status" value="2"/>
</dbReference>
<dbReference type="GO" id="GO:0016020">
    <property type="term" value="C:membrane"/>
    <property type="evidence" value="ECO:0007669"/>
    <property type="project" value="UniProtKB-SubCell"/>
</dbReference>
<proteinExistence type="inferred from homology"/>
<feature type="domain" description="Cation/H+ exchanger transmembrane" evidence="12">
    <location>
        <begin position="50"/>
        <end position="423"/>
    </location>
</feature>
<evidence type="ECO:0000256" key="7">
    <source>
        <dbReference type="ARBA" id="ARBA00022989"/>
    </source>
</evidence>
<evidence type="ECO:0000256" key="5">
    <source>
        <dbReference type="ARBA" id="ARBA00022692"/>
    </source>
</evidence>
<dbReference type="Gene3D" id="3.40.50.12370">
    <property type="match status" value="1"/>
</dbReference>
<feature type="transmembrane region" description="Helical" evidence="11">
    <location>
        <begin position="1035"/>
        <end position="1058"/>
    </location>
</feature>
<evidence type="ECO:0000256" key="2">
    <source>
        <dbReference type="ARBA" id="ARBA00022448"/>
    </source>
</evidence>
<evidence type="ECO:0000256" key="8">
    <source>
        <dbReference type="ARBA" id="ARBA00023065"/>
    </source>
</evidence>
<evidence type="ECO:0000256" key="10">
    <source>
        <dbReference type="ARBA" id="ARBA00038341"/>
    </source>
</evidence>
<evidence type="ECO:0000256" key="3">
    <source>
        <dbReference type="ARBA" id="ARBA00022449"/>
    </source>
</evidence>
<keyword evidence="7 11" id="KW-1133">Transmembrane helix</keyword>
<dbReference type="InterPro" id="IPR038770">
    <property type="entry name" value="Na+/solute_symporter_sf"/>
</dbReference>
<feature type="transmembrane region" description="Helical" evidence="11">
    <location>
        <begin position="917"/>
        <end position="936"/>
    </location>
</feature>
<comment type="subcellular location">
    <subcellularLocation>
        <location evidence="1">Membrane</location>
        <topology evidence="1">Multi-pass membrane protein</topology>
    </subcellularLocation>
</comment>
<dbReference type="GO" id="GO:0012505">
    <property type="term" value="C:endomembrane system"/>
    <property type="evidence" value="ECO:0007669"/>
    <property type="project" value="TreeGrafter"/>
</dbReference>
<evidence type="ECO:0000259" key="14">
    <source>
        <dbReference type="Pfam" id="PF23259"/>
    </source>
</evidence>
<evidence type="ECO:0008006" key="17">
    <source>
        <dbReference type="Google" id="ProtNLM"/>
    </source>
</evidence>
<evidence type="ECO:0000313" key="16">
    <source>
        <dbReference type="Proteomes" id="UP001280121"/>
    </source>
</evidence>
<dbReference type="PANTHER" id="PTHR32468:SF17">
    <property type="entry name" value="CATION_H(+) ANTIPORTER 4"/>
    <property type="match status" value="1"/>
</dbReference>
<keyword evidence="9 11" id="KW-0472">Membrane</keyword>
<gene>
    <name evidence="15" type="ORF">Ddye_014530</name>
</gene>
<feature type="transmembrane region" description="Helical" evidence="11">
    <location>
        <begin position="118"/>
        <end position="138"/>
    </location>
</feature>
<dbReference type="Proteomes" id="UP001280121">
    <property type="component" value="Unassembled WGS sequence"/>
</dbReference>
<feature type="transmembrane region" description="Helical" evidence="11">
    <location>
        <begin position="1098"/>
        <end position="1121"/>
    </location>
</feature>
<feature type="transmembrane region" description="Helical" evidence="11">
    <location>
        <begin position="286"/>
        <end position="306"/>
    </location>
</feature>
<evidence type="ECO:0000259" key="12">
    <source>
        <dbReference type="Pfam" id="PF00999"/>
    </source>
</evidence>
<reference evidence="15" key="1">
    <citation type="journal article" date="2023" name="Plant J.">
        <title>Genome sequences and population genomics provide insights into the demographic history, inbreeding, and mutation load of two 'living fossil' tree species of Dipteronia.</title>
        <authorList>
            <person name="Feng Y."/>
            <person name="Comes H.P."/>
            <person name="Chen J."/>
            <person name="Zhu S."/>
            <person name="Lu R."/>
            <person name="Zhang X."/>
            <person name="Li P."/>
            <person name="Qiu J."/>
            <person name="Olsen K.M."/>
            <person name="Qiu Y."/>
        </authorList>
    </citation>
    <scope>NUCLEOTIDE SEQUENCE</scope>
    <source>
        <strain evidence="15">KIB01</strain>
    </source>
</reference>
<feature type="transmembrane region" description="Helical" evidence="11">
    <location>
        <begin position="158"/>
        <end position="177"/>
    </location>
</feature>
<feature type="transmembrane region" description="Helical" evidence="11">
    <location>
        <begin position="217"/>
        <end position="241"/>
    </location>
</feature>
<feature type="transmembrane region" description="Helical" evidence="11">
    <location>
        <begin position="262"/>
        <end position="280"/>
    </location>
</feature>
<dbReference type="InterPro" id="IPR006153">
    <property type="entry name" value="Cation/H_exchanger_TM"/>
</dbReference>
<feature type="domain" description="Cation/H(+) antiporter C-terminal" evidence="14">
    <location>
        <begin position="1319"/>
        <end position="1460"/>
    </location>
</feature>
<feature type="transmembrane region" description="Helical" evidence="11">
    <location>
        <begin position="340"/>
        <end position="361"/>
    </location>
</feature>
<accession>A0AAD9X8C4</accession>
<protein>
    <recommendedName>
        <fullName evidence="17">Cation/H+ exchanger domain-containing protein</fullName>
    </recommendedName>
</protein>
<feature type="transmembrane region" description="Helical" evidence="11">
    <location>
        <begin position="189"/>
        <end position="211"/>
    </location>
</feature>
<keyword evidence="5 11" id="KW-0812">Transmembrane</keyword>
<feature type="transmembrane region" description="Helical" evidence="11">
    <location>
        <begin position="373"/>
        <end position="393"/>
    </location>
</feature>
<feature type="transmembrane region" description="Helical" evidence="11">
    <location>
        <begin position="405"/>
        <end position="423"/>
    </location>
</feature>
<dbReference type="GO" id="GO:0006813">
    <property type="term" value="P:potassium ion transport"/>
    <property type="evidence" value="ECO:0007669"/>
    <property type="project" value="UniProtKB-KW"/>
</dbReference>
<dbReference type="InterPro" id="IPR057290">
    <property type="entry name" value="CHX17_C"/>
</dbReference>
<sequence>MVLNSTQICITLPPRIHSPGVGGLSYDWYQKFSLPRLEMQIALIFAVTQIVHWFLMRFGLPIFTSQLIAGLLLSQAISWTDEGIQVLGTIGIFGYAFFLFLTGVKMDPSMITRVNKRSFYIGVLPVIAPLLSILPIILSNFNDEDKKNQDVDPKLKTLFLTPCYALTSFPVITVLLSELKILNSELGRIGLSSAIIGDHFSIFLMIAGNILRVWTQVVNHTVALGDLASVISFLVVVTFVLRPAMLMVVKYTPEGKPVYQSCIYAIMFLLMGCLSVTRWFDQFLLLAPYILGLAVPHGPPLGSALVEKFEGMVRSLFVPLFVTSCALRLTTLSIDFSNKMTWVNALVAIVALVVKFLVCLIPPLYNKMPKRDAVALALIMSSKGIVDIGIFAFLSDSGVIEAGHFTFMFILIICVANFVPLMVKRLYDPSGKYAGYNRRNLMDLKSNADLPIVAVIHVPDNVNSVINLLEAACPTKDSTMTVSVLHLIKLSGLATPIFISHQKRLGTNNSSDCYSENVIVAFNKFTGNNWGAVSVNTFTAVSPPSIMHDDICTLALDKLASLIILPFHRKWYIDGSVESDDDLIRTLNSRVLEKAPCSIGILIDRGNMRRPMNVDESLDQPSYRVAMIFLGGSDDREALTFAKRMAQDSMIVLTVAHLRDGDNSQAGTCEDWDRMRDSIVLREVKTNGYINYIEKEVADGPETAMTIHSMVNDFDLIIVGRRNNVESQQTTGLKEWSEFPELGVLGDLLASIDYAGRCSVLAGLILSHAILQDKADVLWTDESIQVLGTIATFGYSFFLFLMGVKMDPGMIFRANKRTLSIALLSVIAPLICAVPIILLSFDPITEHVPKIQTLFISSSFAMTSFPVITLLLSELKILNSELGRLALSSAIIADLFSLFLLIGGTLLGVWIQSGGNAALNDFISVMALFAFVFLVLRPAMLMVIRYIPEGKPMYETCIYVIILLLLVCVYLTRLFNFTLIAPYILGLAIPHGPPLGSALVDKFERMINNLFLPVFVASCGLRLKTLDIQLGDTSLKVNAALAVVSPFVKLIACFLPSYLTKMPIKDALALAFLMSSKGIVDLGLFTFLFDISIIDHNLLGLVFCVILYVASIVPVVVKYLYDPTKKYAGYNKRSLMHWKPYSELPIVSVIHVPDNVSSVINLLEATFPTKENPMIVNVLHLIKLSGQANPIFISHQKKRRTNVTNSYSENLILSFDKFEGNNWGAVSVNAFTAVSPTNLMHDDICTLALDKLASLIILPFHRRWYIDGSIESDNDYIRTLNSRVLEKAPCSVGIFVDRGNMKRPAMPVDSSPDQLPTYTIAMIFLGGSDDREAFTLAKRMAQDTRVVLTVVHLTPENDGSPHHEDWNAVIDNEMLREVKSNGYISFMEKAVADGPETAIIVHSMVNEFDLIIVGRRYNMESPQTSGLQQWSEFPEMGVLGDILASVDHGGKCSVLVVQQQETVTSRSRNQKNDFFS</sequence>
<evidence type="ECO:0000256" key="6">
    <source>
        <dbReference type="ARBA" id="ARBA00022958"/>
    </source>
</evidence>
<keyword evidence="2" id="KW-0813">Transport</keyword>
<feature type="transmembrane region" description="Helical" evidence="11">
    <location>
        <begin position="853"/>
        <end position="873"/>
    </location>
</feature>
<dbReference type="GO" id="GO:0006885">
    <property type="term" value="P:regulation of pH"/>
    <property type="evidence" value="ECO:0007669"/>
    <property type="project" value="UniProtKB-ARBA"/>
</dbReference>
<dbReference type="EMBL" id="JANJYI010000004">
    <property type="protein sequence ID" value="KAK2654674.1"/>
    <property type="molecule type" value="Genomic_DNA"/>
</dbReference>
<evidence type="ECO:0000313" key="15">
    <source>
        <dbReference type="EMBL" id="KAK2654674.1"/>
    </source>
</evidence>
<evidence type="ECO:0000256" key="9">
    <source>
        <dbReference type="ARBA" id="ARBA00023136"/>
    </source>
</evidence>
<feature type="transmembrane region" description="Helical" evidence="11">
    <location>
        <begin position="1070"/>
        <end position="1091"/>
    </location>
</feature>
<evidence type="ECO:0000256" key="11">
    <source>
        <dbReference type="SAM" id="Phobius"/>
    </source>
</evidence>
<evidence type="ECO:0000259" key="13">
    <source>
        <dbReference type="Pfam" id="PF23256"/>
    </source>
</evidence>
<dbReference type="GO" id="GO:1902600">
    <property type="term" value="P:proton transmembrane transport"/>
    <property type="evidence" value="ECO:0007669"/>
    <property type="project" value="InterPro"/>
</dbReference>
<feature type="domain" description="Cation/H(+) antiporter central" evidence="13">
    <location>
        <begin position="1175"/>
        <end position="1300"/>
    </location>
</feature>
<comment type="similarity">
    <text evidence="10">Belongs to the monovalent cation:proton antiporter 2 (CPA2) transporter (TC 2.A.37) family. CHX (TC 2.A.37.4) subfamily.</text>
</comment>
<feature type="transmembrane region" description="Helical" evidence="11">
    <location>
        <begin position="821"/>
        <end position="841"/>
    </location>
</feature>
<feature type="domain" description="Cation/H+ exchanger transmembrane" evidence="12">
    <location>
        <begin position="760"/>
        <end position="1117"/>
    </location>
</feature>
<keyword evidence="16" id="KW-1185">Reference proteome</keyword>
<dbReference type="PANTHER" id="PTHR32468">
    <property type="entry name" value="CATION/H + ANTIPORTER"/>
    <property type="match status" value="1"/>
</dbReference>
<keyword evidence="6" id="KW-0630">Potassium</keyword>
<feature type="transmembrane region" description="Helical" evidence="11">
    <location>
        <begin position="783"/>
        <end position="801"/>
    </location>
</feature>
<evidence type="ECO:0000256" key="1">
    <source>
        <dbReference type="ARBA" id="ARBA00004141"/>
    </source>
</evidence>
<feature type="transmembrane region" description="Helical" evidence="11">
    <location>
        <begin position="83"/>
        <end position="106"/>
    </location>
</feature>
<feature type="transmembrane region" description="Helical" evidence="11">
    <location>
        <begin position="1005"/>
        <end position="1023"/>
    </location>
</feature>
<dbReference type="Pfam" id="PF23256">
    <property type="entry name" value="CHX17_2nd"/>
    <property type="match status" value="2"/>
</dbReference>
<organism evidence="15 16">
    <name type="scientific">Dipteronia dyeriana</name>
    <dbReference type="NCBI Taxonomy" id="168575"/>
    <lineage>
        <taxon>Eukaryota</taxon>
        <taxon>Viridiplantae</taxon>
        <taxon>Streptophyta</taxon>
        <taxon>Embryophyta</taxon>
        <taxon>Tracheophyta</taxon>
        <taxon>Spermatophyta</taxon>
        <taxon>Magnoliopsida</taxon>
        <taxon>eudicotyledons</taxon>
        <taxon>Gunneridae</taxon>
        <taxon>Pentapetalae</taxon>
        <taxon>rosids</taxon>
        <taxon>malvids</taxon>
        <taxon>Sapindales</taxon>
        <taxon>Sapindaceae</taxon>
        <taxon>Hippocastanoideae</taxon>
        <taxon>Acereae</taxon>
        <taxon>Dipteronia</taxon>
    </lineage>
</organism>
<dbReference type="InterPro" id="IPR050794">
    <property type="entry name" value="CPA2_transporter"/>
</dbReference>
<comment type="caution">
    <text evidence="15">The sequence shown here is derived from an EMBL/GenBank/DDBJ whole genome shotgun (WGS) entry which is preliminary data.</text>
</comment>
<dbReference type="Pfam" id="PF23259">
    <property type="entry name" value="CHX17_C"/>
    <property type="match status" value="1"/>
</dbReference>
<feature type="transmembrane region" description="Helical" evidence="11">
    <location>
        <begin position="41"/>
        <end position="63"/>
    </location>
</feature>
<feature type="transmembrane region" description="Helical" evidence="11">
    <location>
        <begin position="754"/>
        <end position="771"/>
    </location>
</feature>
<dbReference type="Pfam" id="PF00999">
    <property type="entry name" value="Na_H_Exchanger"/>
    <property type="match status" value="2"/>
</dbReference>
<feature type="domain" description="Cation/H(+) antiporter central" evidence="13">
    <location>
        <begin position="483"/>
        <end position="607"/>
    </location>
</feature>
<dbReference type="InterPro" id="IPR057291">
    <property type="entry name" value="CHX17_2nd"/>
</dbReference>
<feature type="transmembrane region" description="Helical" evidence="11">
    <location>
        <begin position="885"/>
        <end position="911"/>
    </location>
</feature>
<feature type="transmembrane region" description="Helical" evidence="11">
    <location>
        <begin position="313"/>
        <end position="334"/>
    </location>
</feature>
<name>A0AAD9X8C4_9ROSI</name>
<keyword evidence="8" id="KW-0406">Ion transport</keyword>
<keyword evidence="3" id="KW-0050">Antiport</keyword>
<dbReference type="Gene3D" id="1.20.1530.20">
    <property type="match status" value="2"/>
</dbReference>
<dbReference type="GO" id="GO:0015297">
    <property type="term" value="F:antiporter activity"/>
    <property type="evidence" value="ECO:0007669"/>
    <property type="project" value="UniProtKB-KW"/>
</dbReference>
<keyword evidence="4" id="KW-0633">Potassium transport</keyword>
<evidence type="ECO:0000256" key="4">
    <source>
        <dbReference type="ARBA" id="ARBA00022538"/>
    </source>
</evidence>